<evidence type="ECO:0000256" key="4">
    <source>
        <dbReference type="ARBA" id="ARBA00022771"/>
    </source>
</evidence>
<dbReference type="Gene3D" id="3.40.50.300">
    <property type="entry name" value="P-loop containing nucleotide triphosphate hydrolases"/>
    <property type="match status" value="2"/>
</dbReference>
<organism evidence="13 14">
    <name type="scientific">Physocladia obscura</name>
    <dbReference type="NCBI Taxonomy" id="109957"/>
    <lineage>
        <taxon>Eukaryota</taxon>
        <taxon>Fungi</taxon>
        <taxon>Fungi incertae sedis</taxon>
        <taxon>Chytridiomycota</taxon>
        <taxon>Chytridiomycota incertae sedis</taxon>
        <taxon>Chytridiomycetes</taxon>
        <taxon>Chytridiales</taxon>
        <taxon>Chytriomycetaceae</taxon>
        <taxon>Physocladia</taxon>
    </lineage>
</organism>
<evidence type="ECO:0000256" key="3">
    <source>
        <dbReference type="ARBA" id="ARBA00022741"/>
    </source>
</evidence>
<accession>A0AAD5ST01</accession>
<protein>
    <recommendedName>
        <fullName evidence="12">RING-type domain-containing protein</fullName>
    </recommendedName>
</protein>
<evidence type="ECO:0000256" key="10">
    <source>
        <dbReference type="SAM" id="Coils"/>
    </source>
</evidence>
<dbReference type="Pfam" id="PF00176">
    <property type="entry name" value="SNF2-rel_dom"/>
    <property type="match status" value="1"/>
</dbReference>
<dbReference type="SMART" id="SM00184">
    <property type="entry name" value="RING"/>
    <property type="match status" value="1"/>
</dbReference>
<dbReference type="EMBL" id="JADGJH010002128">
    <property type="protein sequence ID" value="KAJ3103032.1"/>
    <property type="molecule type" value="Genomic_DNA"/>
</dbReference>
<feature type="compositionally biased region" description="Acidic residues" evidence="11">
    <location>
        <begin position="754"/>
        <end position="767"/>
    </location>
</feature>
<dbReference type="GO" id="GO:0005524">
    <property type="term" value="F:ATP binding"/>
    <property type="evidence" value="ECO:0007669"/>
    <property type="project" value="UniProtKB-KW"/>
</dbReference>
<keyword evidence="6" id="KW-0347">Helicase</keyword>
<evidence type="ECO:0000256" key="2">
    <source>
        <dbReference type="ARBA" id="ARBA00022723"/>
    </source>
</evidence>
<evidence type="ECO:0000256" key="8">
    <source>
        <dbReference type="ARBA" id="ARBA00022840"/>
    </source>
</evidence>
<dbReference type="PROSITE" id="PS00518">
    <property type="entry name" value="ZF_RING_1"/>
    <property type="match status" value="1"/>
</dbReference>
<sequence length="1274" mass="143236">MGRNYSWGIGLVALVVVAVFASLKWNESTNENARKFKQLPGVLLMGDSITELGFKNEWAGWAARLSEYMQGQRDVFNRGYSGYTTRNYAPMFSDLLQGVGEVALTTLYLGANDAIIPDSLNLNMLDNSSKSGPVADDYVFGGIPITEFAVALRAIVATHRQVNPSGRLLLIAPPPPVCACEFPTAGGLVSGWRGLAYSDAVGATATAPTLRPTDRRHNYTRLYRDVVIDVVRTENDSRVGLMDPWEMMFGPSAIYNTYTADSFLSDGLHYNEMGDYAHFDYLVRRVKILWPELEETCSAIMQLDKIRLDMELDYQERLVFEQELQMQLIIEQQIEANRPHTDVNNIGSSAALRETTKTNVKVKGAKIVKQPVAIVPKLKQSLADRLVVGRVRLCKIKTHQPIRIANFEGSLLKTLLSSDGIFMEECEQFFRRGAYQGWTLVPHPQQQQQYQKQEEQQKDPSKFRKSHVHLVLKVYCLKADLDSSEIVGDSGDYFIQEYRKHGILEVYAVSSLNELESRADAKINLTEMAIPNTFDIAAAEQPPAPFLLNLYVYQLRTLAWMHGIEDSEDWCFYSPRAFKITDDKFFVSKTILSSDNGICGEFETTDSARYFCPSLRSGIIADKPGVGKTIATLALCSTRPCTDPEYLYKIKNNRLRSRATAIFVPNNVCAQWILETQKCFGPKNKSIKIIEIKGKRQFEATTLKDILECDIVVISNNFFSNQNYFGFKVENRKLESCAPAGMLPTAKNNGATGDNDDDKGESEDDEMVSEKQQQKQQAVTSKFVKSLGKKAGVGGRYAFTWIHFHRIVYDELHEIGDKPNGIKLHFPLMSADALWGLTGTPKIEASTTIAKFARVLKVGLFENDDESAHQVMRRRGMTYSYPSIMRMEQSRDVVAKQFVANRMRRNEPDVAYPTPMYETIMVVPTALEYSLYRSSIGQADVESLIKLQNARLEDIEVMEGYISSQEALVMDFEKRLKPLTAKSEIEILTERLKAAKAKSEKLKRDLKAMQSQFTFFKNFLATYTTGEADITCSVCLENISKSNLALLPCGHVLCLECAGEVARKNGHCPECRFAVAVNQLIELHPPAPKLLAPEIESCESDEDKLDPDKFGSKIRELVKYLQIEMARDVNFRFIVFIQFSDLADLVSKALNTFGIGTARLKSGWPQRENALKKFRSGLPGAKSCNSREAVKVLMLSAKDSVSGLNLIEATHCIILHPFHAEKEEYAIAAEKQGVARTLRNGQTKTVKIVRFVVEKTVEQEIHNSRIKKLVLNDV</sequence>
<keyword evidence="14" id="KW-1185">Reference proteome</keyword>
<dbReference type="InterPro" id="IPR027417">
    <property type="entry name" value="P-loop_NTPase"/>
</dbReference>
<dbReference type="Pfam" id="PF13472">
    <property type="entry name" value="Lipase_GDSL_2"/>
    <property type="match status" value="1"/>
</dbReference>
<dbReference type="InterPro" id="IPR013830">
    <property type="entry name" value="SGNH_hydro"/>
</dbReference>
<dbReference type="CDD" id="cd18793">
    <property type="entry name" value="SF2_C_SNF"/>
    <property type="match status" value="1"/>
</dbReference>
<dbReference type="PANTHER" id="PTHR45626">
    <property type="entry name" value="TRANSCRIPTION TERMINATION FACTOR 2-RELATED"/>
    <property type="match status" value="1"/>
</dbReference>
<proteinExistence type="inferred from homology"/>
<dbReference type="InterPro" id="IPR050628">
    <property type="entry name" value="SNF2_RAD54_helicase_TF"/>
</dbReference>
<feature type="region of interest" description="Disordered" evidence="11">
    <location>
        <begin position="745"/>
        <end position="777"/>
    </location>
</feature>
<evidence type="ECO:0000256" key="9">
    <source>
        <dbReference type="PROSITE-ProRule" id="PRU00175"/>
    </source>
</evidence>
<evidence type="ECO:0000256" key="5">
    <source>
        <dbReference type="ARBA" id="ARBA00022801"/>
    </source>
</evidence>
<gene>
    <name evidence="13" type="ORF">HK100_004267</name>
</gene>
<keyword evidence="10" id="KW-0175">Coiled coil</keyword>
<dbReference type="SUPFAM" id="SSF57850">
    <property type="entry name" value="RING/U-box"/>
    <property type="match status" value="1"/>
</dbReference>
<dbReference type="SUPFAM" id="SSF52266">
    <property type="entry name" value="SGNH hydrolase"/>
    <property type="match status" value="1"/>
</dbReference>
<dbReference type="InterPro" id="IPR036514">
    <property type="entry name" value="SGNH_hydro_sf"/>
</dbReference>
<dbReference type="Gene3D" id="3.30.40.10">
    <property type="entry name" value="Zinc/RING finger domain, C3HC4 (zinc finger)"/>
    <property type="match status" value="1"/>
</dbReference>
<dbReference type="Proteomes" id="UP001211907">
    <property type="component" value="Unassembled WGS sequence"/>
</dbReference>
<keyword evidence="7" id="KW-0862">Zinc</keyword>
<dbReference type="InterPro" id="IPR001841">
    <property type="entry name" value="Znf_RING"/>
</dbReference>
<dbReference type="InterPro" id="IPR049730">
    <property type="entry name" value="SNF2/RAD54-like_C"/>
</dbReference>
<dbReference type="SMART" id="SM00487">
    <property type="entry name" value="DEXDc"/>
    <property type="match status" value="1"/>
</dbReference>
<keyword evidence="4 9" id="KW-0863">Zinc-finger</keyword>
<evidence type="ECO:0000256" key="11">
    <source>
        <dbReference type="SAM" id="MobiDB-lite"/>
    </source>
</evidence>
<dbReference type="GO" id="GO:0005634">
    <property type="term" value="C:nucleus"/>
    <property type="evidence" value="ECO:0007669"/>
    <property type="project" value="TreeGrafter"/>
</dbReference>
<keyword evidence="8" id="KW-0067">ATP-binding</keyword>
<name>A0AAD5ST01_9FUNG</name>
<dbReference type="InterPro" id="IPR017907">
    <property type="entry name" value="Znf_RING_CS"/>
</dbReference>
<reference evidence="13" key="1">
    <citation type="submission" date="2020-05" db="EMBL/GenBank/DDBJ databases">
        <title>Phylogenomic resolution of chytrid fungi.</title>
        <authorList>
            <person name="Stajich J.E."/>
            <person name="Amses K."/>
            <person name="Simmons R."/>
            <person name="Seto K."/>
            <person name="Myers J."/>
            <person name="Bonds A."/>
            <person name="Quandt C.A."/>
            <person name="Barry K."/>
            <person name="Liu P."/>
            <person name="Grigoriev I."/>
            <person name="Longcore J.E."/>
            <person name="James T.Y."/>
        </authorList>
    </citation>
    <scope>NUCLEOTIDE SEQUENCE</scope>
    <source>
        <strain evidence="13">JEL0513</strain>
    </source>
</reference>
<evidence type="ECO:0000256" key="6">
    <source>
        <dbReference type="ARBA" id="ARBA00022806"/>
    </source>
</evidence>
<dbReference type="GO" id="GO:0008094">
    <property type="term" value="F:ATP-dependent activity, acting on DNA"/>
    <property type="evidence" value="ECO:0007669"/>
    <property type="project" value="TreeGrafter"/>
</dbReference>
<dbReference type="AlphaFoldDB" id="A0AAD5ST01"/>
<feature type="coiled-coil region" evidence="10">
    <location>
        <begin position="985"/>
        <end position="1012"/>
    </location>
</feature>
<evidence type="ECO:0000313" key="14">
    <source>
        <dbReference type="Proteomes" id="UP001211907"/>
    </source>
</evidence>
<dbReference type="InterPro" id="IPR000330">
    <property type="entry name" value="SNF2_N"/>
</dbReference>
<evidence type="ECO:0000256" key="1">
    <source>
        <dbReference type="ARBA" id="ARBA00007025"/>
    </source>
</evidence>
<evidence type="ECO:0000313" key="13">
    <source>
        <dbReference type="EMBL" id="KAJ3103032.1"/>
    </source>
</evidence>
<evidence type="ECO:0000256" key="7">
    <source>
        <dbReference type="ARBA" id="ARBA00022833"/>
    </source>
</evidence>
<keyword evidence="3" id="KW-0547">Nucleotide-binding</keyword>
<dbReference type="GO" id="GO:0008270">
    <property type="term" value="F:zinc ion binding"/>
    <property type="evidence" value="ECO:0007669"/>
    <property type="project" value="UniProtKB-KW"/>
</dbReference>
<evidence type="ECO:0000259" key="12">
    <source>
        <dbReference type="PROSITE" id="PS50089"/>
    </source>
</evidence>
<keyword evidence="2" id="KW-0479">Metal-binding</keyword>
<feature type="domain" description="RING-type" evidence="12">
    <location>
        <begin position="1032"/>
        <end position="1072"/>
    </location>
</feature>
<comment type="similarity">
    <text evidence="1">Belongs to the SNF2/RAD54 helicase family.</text>
</comment>
<dbReference type="Gene3D" id="3.40.50.1110">
    <property type="entry name" value="SGNH hydrolase"/>
    <property type="match status" value="1"/>
</dbReference>
<dbReference type="GO" id="GO:0004386">
    <property type="term" value="F:helicase activity"/>
    <property type="evidence" value="ECO:0007669"/>
    <property type="project" value="UniProtKB-KW"/>
</dbReference>
<dbReference type="PROSITE" id="PS50089">
    <property type="entry name" value="ZF_RING_2"/>
    <property type="match status" value="1"/>
</dbReference>
<dbReference type="GO" id="GO:0016787">
    <property type="term" value="F:hydrolase activity"/>
    <property type="evidence" value="ECO:0007669"/>
    <property type="project" value="UniProtKB-KW"/>
</dbReference>
<keyword evidence="5" id="KW-0378">Hydrolase</keyword>
<dbReference type="Pfam" id="PF13920">
    <property type="entry name" value="zf-C3HC4_3"/>
    <property type="match status" value="1"/>
</dbReference>
<dbReference type="CDD" id="cd16449">
    <property type="entry name" value="RING-HC"/>
    <property type="match status" value="1"/>
</dbReference>
<comment type="caution">
    <text evidence="13">The sequence shown here is derived from an EMBL/GenBank/DDBJ whole genome shotgun (WGS) entry which is preliminary data.</text>
</comment>
<dbReference type="PANTHER" id="PTHR45626:SF26">
    <property type="entry name" value="FAMILY HELICASE, PUTATIVE (AFU_ORTHOLOGUE AFUA_2G09120)-RELATED"/>
    <property type="match status" value="1"/>
</dbReference>
<dbReference type="InterPro" id="IPR013083">
    <property type="entry name" value="Znf_RING/FYVE/PHD"/>
</dbReference>
<dbReference type="InterPro" id="IPR014001">
    <property type="entry name" value="Helicase_ATP-bd"/>
</dbReference>
<dbReference type="GO" id="GO:0006281">
    <property type="term" value="P:DNA repair"/>
    <property type="evidence" value="ECO:0007669"/>
    <property type="project" value="TreeGrafter"/>
</dbReference>
<dbReference type="SUPFAM" id="SSF52540">
    <property type="entry name" value="P-loop containing nucleoside triphosphate hydrolases"/>
    <property type="match status" value="2"/>
</dbReference>